<evidence type="ECO:0000313" key="2">
    <source>
        <dbReference type="Proteomes" id="UP000829720"/>
    </source>
</evidence>
<accession>A0A8T3DK87</accession>
<dbReference type="AlphaFoldDB" id="A0A8T3DK87"/>
<keyword evidence="2" id="KW-1185">Reference proteome</keyword>
<proteinExistence type="predicted"/>
<reference evidence="1" key="1">
    <citation type="submission" date="2021-01" db="EMBL/GenBank/DDBJ databases">
        <authorList>
            <person name="Zahm M."/>
            <person name="Roques C."/>
            <person name="Cabau C."/>
            <person name="Klopp C."/>
            <person name="Donnadieu C."/>
            <person name="Jouanno E."/>
            <person name="Lampietro C."/>
            <person name="Louis A."/>
            <person name="Herpin A."/>
            <person name="Echchiki A."/>
            <person name="Berthelot C."/>
            <person name="Parey E."/>
            <person name="Roest-Crollius H."/>
            <person name="Braasch I."/>
            <person name="Postlethwait J."/>
            <person name="Bobe J."/>
            <person name="Montfort J."/>
            <person name="Bouchez O."/>
            <person name="Begum T."/>
            <person name="Mejri S."/>
            <person name="Adams A."/>
            <person name="Chen W.-J."/>
            <person name="Guiguen Y."/>
        </authorList>
    </citation>
    <scope>NUCLEOTIDE SEQUENCE</scope>
    <source>
        <tissue evidence="1">Blood</tissue>
    </source>
</reference>
<organism evidence="1 2">
    <name type="scientific">Albula goreensis</name>
    <dbReference type="NCBI Taxonomy" id="1534307"/>
    <lineage>
        <taxon>Eukaryota</taxon>
        <taxon>Metazoa</taxon>
        <taxon>Chordata</taxon>
        <taxon>Craniata</taxon>
        <taxon>Vertebrata</taxon>
        <taxon>Euteleostomi</taxon>
        <taxon>Actinopterygii</taxon>
        <taxon>Neopterygii</taxon>
        <taxon>Teleostei</taxon>
        <taxon>Albuliformes</taxon>
        <taxon>Albulidae</taxon>
        <taxon>Albula</taxon>
    </lineage>
</organism>
<protein>
    <submittedName>
        <fullName evidence="1">Uncharacterized protein</fullName>
    </submittedName>
</protein>
<dbReference type="EMBL" id="JAERUA010000009">
    <property type="protein sequence ID" value="KAI1895787.1"/>
    <property type="molecule type" value="Genomic_DNA"/>
</dbReference>
<gene>
    <name evidence="1" type="ORF">AGOR_G00110370</name>
</gene>
<comment type="caution">
    <text evidence="1">The sequence shown here is derived from an EMBL/GenBank/DDBJ whole genome shotgun (WGS) entry which is preliminary data.</text>
</comment>
<name>A0A8T3DK87_9TELE</name>
<dbReference type="Proteomes" id="UP000829720">
    <property type="component" value="Unassembled WGS sequence"/>
</dbReference>
<evidence type="ECO:0000313" key="1">
    <source>
        <dbReference type="EMBL" id="KAI1895787.1"/>
    </source>
</evidence>
<sequence length="73" mass="8281">MQLRCIRALPRTSVINEALNPMELLSRLVTLEKISFFQTLMDTGGGGVHSYLFADRTANTTTWRARRVTPVTR</sequence>